<gene>
    <name evidence="2" type="ORF">SAMN02745129_2836</name>
</gene>
<accession>A0A1M5VL27</accession>
<dbReference type="AlphaFoldDB" id="A0A1M5VL27"/>
<protein>
    <submittedName>
        <fullName evidence="2">Uncharacterized protein</fullName>
    </submittedName>
</protein>
<dbReference type="EMBL" id="FQXG01000004">
    <property type="protein sequence ID" value="SHH75927.1"/>
    <property type="molecule type" value="Genomic_DNA"/>
</dbReference>
<proteinExistence type="predicted"/>
<evidence type="ECO:0000313" key="2">
    <source>
        <dbReference type="EMBL" id="SHH75927.1"/>
    </source>
</evidence>
<keyword evidence="3" id="KW-1185">Reference proteome</keyword>
<evidence type="ECO:0000313" key="3">
    <source>
        <dbReference type="Proteomes" id="UP000184268"/>
    </source>
</evidence>
<dbReference type="STRING" id="299255.SAMN02745129_2836"/>
<name>A0A1M5VL27_9GAMM</name>
<evidence type="ECO:0000256" key="1">
    <source>
        <dbReference type="SAM" id="SignalP"/>
    </source>
</evidence>
<keyword evidence="1" id="KW-0732">Signal</keyword>
<feature type="signal peptide" evidence="1">
    <location>
        <begin position="1"/>
        <end position="22"/>
    </location>
</feature>
<sequence length="393" mass="42390">MKHLNLIGLGSALLLSSFTANAFTVETCNLGYRGQISDLFLHESESGTPVLSVIAKLNANKKKGDAAFSYHTGDSVVEKFGTATVQMTSSPTALDPADCNLNSLDRPEGFTFLPLNFTGDNPWEEQFTVDTEKKPQQTLTAVMAEVSDFRGYVGNVSLVAADGLRKIKVEDDSTGEVSTVKMRMPHLFEFTLGNDRSATERQFNPLKYSITKGNGELPQAKAGNRSLGPSGDKAPWAYQLTAISPDGQFVAGFASLTEDVTFNKSIDPNEDNKVLSKKARFAVLWQIKQSCQVNGGSCNNLTASVLTSNTGKLIANSVGRNASNNASNNPDMPLGTFDQLRFPLGNYPAAPSVTQQEEEAMAFITSIVKLDDTTYWIGGQSLDGRAMLAKISL</sequence>
<organism evidence="2 3">
    <name type="scientific">Ferrimonas marina</name>
    <dbReference type="NCBI Taxonomy" id="299255"/>
    <lineage>
        <taxon>Bacteria</taxon>
        <taxon>Pseudomonadati</taxon>
        <taxon>Pseudomonadota</taxon>
        <taxon>Gammaproteobacteria</taxon>
        <taxon>Alteromonadales</taxon>
        <taxon>Ferrimonadaceae</taxon>
        <taxon>Ferrimonas</taxon>
    </lineage>
</organism>
<dbReference type="RefSeq" id="WP_067656775.1">
    <property type="nucleotide sequence ID" value="NZ_FQXG01000004.1"/>
</dbReference>
<dbReference type="Proteomes" id="UP000184268">
    <property type="component" value="Unassembled WGS sequence"/>
</dbReference>
<feature type="chain" id="PRO_5009914457" evidence="1">
    <location>
        <begin position="23"/>
        <end position="393"/>
    </location>
</feature>
<reference evidence="2 3" key="1">
    <citation type="submission" date="2016-11" db="EMBL/GenBank/DDBJ databases">
        <authorList>
            <person name="Jaros S."/>
            <person name="Januszkiewicz K."/>
            <person name="Wedrychowicz H."/>
        </authorList>
    </citation>
    <scope>NUCLEOTIDE SEQUENCE [LARGE SCALE GENOMIC DNA]</scope>
    <source>
        <strain evidence="2 3">DSM 16917</strain>
    </source>
</reference>